<protein>
    <submittedName>
        <fullName evidence="1">Uncharacterized protein</fullName>
    </submittedName>
</protein>
<dbReference type="Proteomes" id="UP000005365">
    <property type="component" value="Unassembled WGS sequence"/>
</dbReference>
<dbReference type="AlphaFoldDB" id="C6M170"/>
<evidence type="ECO:0000313" key="2">
    <source>
        <dbReference type="Proteomes" id="UP000005365"/>
    </source>
</evidence>
<proteinExistence type="predicted"/>
<evidence type="ECO:0000313" key="1">
    <source>
        <dbReference type="EMBL" id="EET46144.1"/>
    </source>
</evidence>
<reference evidence="1" key="1">
    <citation type="submission" date="2009-07" db="EMBL/GenBank/DDBJ databases">
        <authorList>
            <person name="Weinstock G."/>
            <person name="Sodergren E."/>
            <person name="Clifton S."/>
            <person name="Fulton L."/>
            <person name="Fulton B."/>
            <person name="Courtney L."/>
            <person name="Fronick C."/>
            <person name="Harrison M."/>
            <person name="Strong C."/>
            <person name="Farmer C."/>
            <person name="Delahaunty K."/>
            <person name="Markovic C."/>
            <person name="Hall O."/>
            <person name="Minx P."/>
            <person name="Tomlinson C."/>
            <person name="Mitreva M."/>
            <person name="Nelson J."/>
            <person name="Hou S."/>
            <person name="Wollam A."/>
            <person name="Pepin K.H."/>
            <person name="Johnson M."/>
            <person name="Bhonagiri V."/>
            <person name="Nash W.E."/>
            <person name="Warren W."/>
            <person name="Chinwalla A."/>
            <person name="Mardis E.R."/>
            <person name="Wilson R.K."/>
        </authorList>
    </citation>
    <scope>NUCLEOTIDE SEQUENCE [LARGE SCALE GENOMIC DNA]</scope>
    <source>
        <strain evidence="1">ATCC 29256</strain>
    </source>
</reference>
<organism evidence="1 2">
    <name type="scientific">Neisseria sicca ATCC 29256</name>
    <dbReference type="NCBI Taxonomy" id="547045"/>
    <lineage>
        <taxon>Bacteria</taxon>
        <taxon>Pseudomonadati</taxon>
        <taxon>Pseudomonadota</taxon>
        <taxon>Betaproteobacteria</taxon>
        <taxon>Neisseriales</taxon>
        <taxon>Neisseriaceae</taxon>
        <taxon>Neisseria</taxon>
    </lineage>
</organism>
<keyword evidence="2" id="KW-1185">Reference proteome</keyword>
<dbReference type="EMBL" id="ACKO02000001">
    <property type="protein sequence ID" value="EET46144.1"/>
    <property type="molecule type" value="Genomic_DNA"/>
</dbReference>
<comment type="caution">
    <text evidence="1">The sequence shown here is derived from an EMBL/GenBank/DDBJ whole genome shotgun (WGS) entry which is preliminary data.</text>
</comment>
<sequence length="74" mass="8523">MTPLIYTRCFTTTIPSLSKSRPPYSSDNIPCAFLLMTRYSKPSENKCLNVTLSIRDKHGKWFYPTVIQVRTPPL</sequence>
<gene>
    <name evidence="1" type="ORF">NEISICOT_00249</name>
</gene>
<name>C6M170_NEISI</name>
<accession>C6M170</accession>